<evidence type="ECO:0000313" key="4">
    <source>
        <dbReference type="Proteomes" id="UP000039865"/>
    </source>
</evidence>
<dbReference type="Proteomes" id="UP000039865">
    <property type="component" value="Unassembled WGS sequence"/>
</dbReference>
<evidence type="ECO:0000256" key="1">
    <source>
        <dbReference type="SAM" id="Coils"/>
    </source>
</evidence>
<organism evidence="3 4">
    <name type="scientific">Stylonychia lemnae</name>
    <name type="common">Ciliate</name>
    <dbReference type="NCBI Taxonomy" id="5949"/>
    <lineage>
        <taxon>Eukaryota</taxon>
        <taxon>Sar</taxon>
        <taxon>Alveolata</taxon>
        <taxon>Ciliophora</taxon>
        <taxon>Intramacronucleata</taxon>
        <taxon>Spirotrichea</taxon>
        <taxon>Stichotrichia</taxon>
        <taxon>Sporadotrichida</taxon>
        <taxon>Oxytrichidae</taxon>
        <taxon>Stylonychinae</taxon>
        <taxon>Stylonychia</taxon>
    </lineage>
</organism>
<evidence type="ECO:0000256" key="2">
    <source>
        <dbReference type="SAM" id="MobiDB-lite"/>
    </source>
</evidence>
<feature type="compositionally biased region" description="Low complexity" evidence="2">
    <location>
        <begin position="7"/>
        <end position="19"/>
    </location>
</feature>
<feature type="region of interest" description="Disordered" evidence="2">
    <location>
        <begin position="720"/>
        <end position="743"/>
    </location>
</feature>
<accession>A0A077ZV25</accession>
<feature type="region of interest" description="Disordered" evidence="2">
    <location>
        <begin position="1396"/>
        <end position="1420"/>
    </location>
</feature>
<name>A0A077ZV25_STYLE</name>
<feature type="region of interest" description="Disordered" evidence="2">
    <location>
        <begin position="1"/>
        <end position="23"/>
    </location>
</feature>
<feature type="coiled-coil region" evidence="1">
    <location>
        <begin position="597"/>
        <end position="631"/>
    </location>
</feature>
<feature type="compositionally biased region" description="Low complexity" evidence="2">
    <location>
        <begin position="727"/>
        <end position="741"/>
    </location>
</feature>
<protein>
    <submittedName>
        <fullName evidence="3">Uncharacterized protein</fullName>
    </submittedName>
</protein>
<feature type="compositionally biased region" description="Polar residues" evidence="2">
    <location>
        <begin position="1396"/>
        <end position="1407"/>
    </location>
</feature>
<keyword evidence="4" id="KW-1185">Reference proteome</keyword>
<proteinExistence type="predicted"/>
<dbReference type="EMBL" id="CCKQ01001172">
    <property type="protein sequence ID" value="CDW72286.1"/>
    <property type="molecule type" value="Genomic_DNA"/>
</dbReference>
<gene>
    <name evidence="3" type="primary">Contig1239.g1362</name>
    <name evidence="3" type="ORF">STYLEM_1244</name>
</gene>
<evidence type="ECO:0000313" key="3">
    <source>
        <dbReference type="EMBL" id="CDW72286.1"/>
    </source>
</evidence>
<reference evidence="3 4" key="1">
    <citation type="submission" date="2014-06" db="EMBL/GenBank/DDBJ databases">
        <authorList>
            <person name="Swart Estienne"/>
        </authorList>
    </citation>
    <scope>NUCLEOTIDE SEQUENCE [LARGE SCALE GENOMIC DNA]</scope>
    <source>
        <strain evidence="3 4">130c</strain>
    </source>
</reference>
<sequence length="1420" mass="163870">MNINKLHQQQYHHQQQQNQVSRQPNNTYLLNFNKQKELSTHSSKDQIQNKNNKSLSSLLELDDNYLGTSQYKDRKSNPISSNYSFNQSSSYSGQAQVNSLAKLHLKRKIVGVTDLQRDQRELDSFLYNYSNNNSTITAAVKSRNINGSIALPQSQSVDNRLQQQASVMSNQIDMIAGGGASILNSNNRSTLNTNLHTNDNSYMNTIHQSGFQNQKSLGSGNQIMKQGTAIITTRQDFNAGANVTVSIPTILNRSSIIEETPGSRQKRRNIDQARAQTSCNTIKNRNSKIQKKNMDQCYNTAKSFTYENRYKYNRSQMESQSNRVLQSNSHSKNARLRFLMEENVIFRDESDAKIDQVIQNAIRLEGIQESKEYIKLRKVIEKLDSKFFGQHTKFELRFNLDLVFSGDKDIQTYDKSPTVVALSSDDDQATNFKSNINKKQFKIEDQSNNLNDKNAVFPNDYDDNIQLRQQLQERQSIATTANKKNIKKQFYNCDNMLLIIDLIDKVHKDMNSEKFDYQAYEIQKLFRVILRQINNPQINQLLHAISVWMMLWIDSIDKQCQKQIKVIKEQSQDNTYALTEEMKKKWKDLENAIQMEVVRKDQEIERLKLSLERLKKDKENVEDALRHRDSELQMLNKNPDYDSNHIQMILIMNLVLKGMLEELSGYLDECDERTMELNPQIDSIRNIALLMQQLEIQKQQEDLQKAKEVKMINIKRKKKIEKAVDTSNPPSAQPQQSNQEQPVKETVVIRIQKVFERAPTADVVMKHQQIQVEQPIQKSYTNKNEKSPKKKVHYTCSKCGQNSDNEGGYGFNDSFTMFPRSPLKGRAIIEQGVQTQLSLIREPLASMADQILNTQSRRNTIVNNRKVVIIPNNVLEAQAKQGTQNLQKGLNMSYMTNGNAFTQSIGVGMGSSLTIANIQERGNLASKTKLGDPTVLRLVENAMEEMVRFEMNEQSQYQSSTTVKKIFEFKEYLFDFLLTQYGLRNIAQKNYEQILQRIYQYAEQDNQYAIIMLNALGNPYPMSQKLWSINKQHVAIFSKIIYSDSQNLTKSSNYRGDVSPTRRVSRIDISAVGDAFNHGGQVNIFDLMDLMSKFAHENSLLIKMIQRLRPGHLIDDDVSSIDSEFENEKQFLELAQMKITAKLAKFGFDNKYFMETLDFKHKGKMKFGKLMQAFVDRFSLFLSNAEQIALRRYLLANNQIKESTGNVNKLKCSFNNNSNAISIEYVLLKEGSRSLASILLTSNEFYSKIKTYYISKSQFIQFVLDEYDFYMEQLTSDIVNLFKKYDNFYKRGGINLLQFSHLIKDDLGLVGVGNMNNLIDDSKQIEKLFKDALEFLEDNDYLKNDKLLGLQAVKEIISERNLESLPFYIYMKSKFNNGKQLKKMTSFASNQLQIQGSESSSPLNRSASPMRRNTLRLKRL</sequence>
<keyword evidence="1" id="KW-0175">Coiled coil</keyword>
<dbReference type="InParanoid" id="A0A077ZV25"/>